<dbReference type="FunFam" id="3.40.850.10:FF:000170">
    <property type="entry name" value="Kinesin-like protein"/>
    <property type="match status" value="1"/>
</dbReference>
<feature type="region of interest" description="Disordered" evidence="7">
    <location>
        <begin position="1053"/>
        <end position="1095"/>
    </location>
</feature>
<keyword evidence="10" id="KW-1185">Reference proteome</keyword>
<feature type="region of interest" description="Disordered" evidence="7">
    <location>
        <begin position="424"/>
        <end position="443"/>
    </location>
</feature>
<evidence type="ECO:0000256" key="7">
    <source>
        <dbReference type="SAM" id="MobiDB-lite"/>
    </source>
</evidence>
<keyword evidence="3 6" id="KW-0175">Coiled coil</keyword>
<proteinExistence type="inferred from homology"/>
<feature type="region of interest" description="Disordered" evidence="7">
    <location>
        <begin position="255"/>
        <end position="281"/>
    </location>
</feature>
<keyword evidence="2 5" id="KW-0067">ATP-binding</keyword>
<keyword evidence="4 5" id="KW-0505">Motor protein</keyword>
<comment type="similarity">
    <text evidence="5">Belongs to the TRAFAC class myosin-kinesin ATPase superfamily. Kinesin family.</text>
</comment>
<keyword evidence="1 5" id="KW-0547">Nucleotide-binding</keyword>
<dbReference type="InterPro" id="IPR027640">
    <property type="entry name" value="Kinesin-like_fam"/>
</dbReference>
<feature type="region of interest" description="Disordered" evidence="7">
    <location>
        <begin position="576"/>
        <end position="601"/>
    </location>
</feature>
<evidence type="ECO:0000256" key="4">
    <source>
        <dbReference type="ARBA" id="ARBA00023175"/>
    </source>
</evidence>
<organism evidence="9 10">
    <name type="scientific">Stylonychia lemnae</name>
    <name type="common">Ciliate</name>
    <dbReference type="NCBI Taxonomy" id="5949"/>
    <lineage>
        <taxon>Eukaryota</taxon>
        <taxon>Sar</taxon>
        <taxon>Alveolata</taxon>
        <taxon>Ciliophora</taxon>
        <taxon>Intramacronucleata</taxon>
        <taxon>Spirotrichea</taxon>
        <taxon>Stichotrichia</taxon>
        <taxon>Sporadotrichida</taxon>
        <taxon>Oxytrichidae</taxon>
        <taxon>Stylonychinae</taxon>
        <taxon>Stylonychia</taxon>
    </lineage>
</organism>
<dbReference type="InterPro" id="IPR019821">
    <property type="entry name" value="Kinesin_motor_CS"/>
</dbReference>
<evidence type="ECO:0000256" key="6">
    <source>
        <dbReference type="SAM" id="Coils"/>
    </source>
</evidence>
<dbReference type="Proteomes" id="UP000039865">
    <property type="component" value="Unassembled WGS sequence"/>
</dbReference>
<accession>A0A078AKE7</accession>
<dbReference type="GO" id="GO:0003777">
    <property type="term" value="F:microtubule motor activity"/>
    <property type="evidence" value="ECO:0007669"/>
    <property type="project" value="InterPro"/>
</dbReference>
<feature type="compositionally biased region" description="Low complexity" evidence="7">
    <location>
        <begin position="1079"/>
        <end position="1095"/>
    </location>
</feature>
<evidence type="ECO:0000256" key="3">
    <source>
        <dbReference type="ARBA" id="ARBA00023054"/>
    </source>
</evidence>
<evidence type="ECO:0000256" key="2">
    <source>
        <dbReference type="ARBA" id="ARBA00022840"/>
    </source>
</evidence>
<feature type="coiled-coil region" evidence="6">
    <location>
        <begin position="691"/>
        <end position="775"/>
    </location>
</feature>
<dbReference type="InterPro" id="IPR027417">
    <property type="entry name" value="P-loop_NTPase"/>
</dbReference>
<feature type="compositionally biased region" description="Polar residues" evidence="7">
    <location>
        <begin position="208"/>
        <end position="227"/>
    </location>
</feature>
<dbReference type="InterPro" id="IPR001752">
    <property type="entry name" value="Kinesin_motor_dom"/>
</dbReference>
<dbReference type="EMBL" id="CCKQ01011149">
    <property type="protein sequence ID" value="CDW82684.1"/>
    <property type="molecule type" value="Genomic_DNA"/>
</dbReference>
<evidence type="ECO:0000313" key="10">
    <source>
        <dbReference type="Proteomes" id="UP000039865"/>
    </source>
</evidence>
<feature type="domain" description="Kinesin motor" evidence="8">
    <location>
        <begin position="51"/>
        <end position="681"/>
    </location>
</feature>
<dbReference type="Pfam" id="PF00225">
    <property type="entry name" value="Kinesin"/>
    <property type="match status" value="2"/>
</dbReference>
<evidence type="ECO:0000256" key="5">
    <source>
        <dbReference type="PROSITE-ProRule" id="PRU00283"/>
    </source>
</evidence>
<feature type="binding site" evidence="5">
    <location>
        <begin position="138"/>
        <end position="145"/>
    </location>
    <ligand>
        <name>ATP</name>
        <dbReference type="ChEBI" id="CHEBI:30616"/>
    </ligand>
</feature>
<gene>
    <name evidence="9" type="primary">Contig2598.g2792</name>
    <name evidence="9" type="ORF">STYLEM_11717</name>
</gene>
<dbReference type="GO" id="GO:0008017">
    <property type="term" value="F:microtubule binding"/>
    <property type="evidence" value="ECO:0007669"/>
    <property type="project" value="InterPro"/>
</dbReference>
<feature type="compositionally biased region" description="Polar residues" evidence="7">
    <location>
        <begin position="169"/>
        <end position="190"/>
    </location>
</feature>
<dbReference type="PANTHER" id="PTHR47968">
    <property type="entry name" value="CENTROMERE PROTEIN E"/>
    <property type="match status" value="1"/>
</dbReference>
<name>A0A078AKE7_STYLE</name>
<dbReference type="SUPFAM" id="SSF52540">
    <property type="entry name" value="P-loop containing nucleoside triphosphate hydrolases"/>
    <property type="match status" value="2"/>
</dbReference>
<dbReference type="Gene3D" id="3.40.850.10">
    <property type="entry name" value="Kinesin motor domain"/>
    <property type="match status" value="2"/>
</dbReference>
<evidence type="ECO:0000313" key="9">
    <source>
        <dbReference type="EMBL" id="CDW82684.1"/>
    </source>
</evidence>
<evidence type="ECO:0000259" key="8">
    <source>
        <dbReference type="PROSITE" id="PS50067"/>
    </source>
</evidence>
<feature type="compositionally biased region" description="Low complexity" evidence="7">
    <location>
        <begin position="1407"/>
        <end position="1418"/>
    </location>
</feature>
<feature type="compositionally biased region" description="Low complexity" evidence="7">
    <location>
        <begin position="272"/>
        <end position="281"/>
    </location>
</feature>
<feature type="coiled-coil region" evidence="6">
    <location>
        <begin position="834"/>
        <end position="910"/>
    </location>
</feature>
<protein>
    <submittedName>
        <fullName evidence="9">Kinesin motor domain containing protein</fullName>
    </submittedName>
</protein>
<sequence length="1427" mass="163595">MSLASSQSTEDIHLLNIPSNSSQQNLARSRSGSCSNIGPANNSSTGGKSENIQVFLRMRPLNEREKNEDHMSQNAWRIMDNAIVLEQNVFNQPYPSIGNGNDKCFEDVSSNENVYNQACKDIVQSSLEGINGTIFMYGQTGAGKTFTMLGDHYQQEIREQAAQHLNQLKRNGSTKGNGNKTPLKGSFNQCSSNSNFTSTVNNQDSQRDTQVSPISNNKTGSQTQNITPLRKGAIVGATGTNQTNHRQTLSQIGAVAGRSSQQQTETPRHLKNSANSKNLLNSKIPIPLYKQQSQQQPKTRNVGQYNKLTGTQLFQTNLTVSNISEFGGNSMITDGLNNQYDQHHVSSNVLMSLQFPNNLASSMHTDRGEYNNYVQSDDNDDFQLFAQKSLSSARNLNPKRQGKSEGILIQSLKELFNIIRNESLPTRRTPTPNEDGGKSQTGSFIDVKRPQKVYITRCSYFEIYNDAVYDLLNDQNDESFHEPLILQEDIKRKEFVVKGLREHVVQSLEDCLALLRLGEVNRHYAETKMNHQSSRSHTLFRLHVESVACNGDLNNDANVITESVLNFVDLAGSEKVSNHQHKDSSASSNSQTRKDSSQMRVKEGQHINRSLFFLTQVIALKAEGKKNEQHIPYRNSPLTKILRSSLGGNSRTAIILCITPAANQLEQTFSTLRFGQNAKMIQNKVVANVVKKTSMEDEAELKNLLNEYEKRLGEIQKDNEHNNNKLQQVIESLLKEKDELNQRLIRANNKKLQNIIDEKARQDKQTEENQNLKQEQLNVKSLYLYDCGILNSYYAIDNFVSRDSSEHNVDKKPSDIFHIDYVIQLNDKLDNQNAKLFMNTLRTAKKDNRELRKQLQDQEEQYESLMKQNDQLNSEIMKLRQLMSQQQDVLEKQVQEKDELIKKYDYLQKTRYHIEHNTLQLDQRIILDIEQILYRGIQMINMEKGKREMLKLMNQQQLSQMSGNELLKSQMPSEVQLNYQKSEFMHFDDLEENFLTRIYSKKLDFNEQESHLQQEKITQSESQQNEFQSTLQINHNCEVQSSDEDSVIAYSQATTTKKRKLRNTHSTPNKTPMNDIDESYNNNLSKQSSSQQNQNYRDFTESKDISQITAINNQIQDNQYMTVISQSQRVSQQQSIQKSIINNEREYVSQSPINLKQINMNQINKIASTQSITLEDEDTLDEKTKLQEKCQIFQRQINNFKIDKTQKENSPQRTPTRSSINSVNMSIKYNHHQQLKTPTQMKIQSDIPQTIHNLNLDNDLGDNLRYMINNQGSMTTKAQQVHNTDLNSIINMNAMAINNKLIDEYNIQMMKLSLQAQNMQSLNATLGQNQQYVNQSSFGRNQGSLRMNHTDIGALASNNTLMMNSQGSFSNNQKKSIANVNRSKYLSKDTYNQQYLDDTRRQGDNNQYQQQQHQQQQYLPNRSSRLL</sequence>
<feature type="compositionally biased region" description="Polar residues" evidence="7">
    <location>
        <begin position="17"/>
        <end position="52"/>
    </location>
</feature>
<evidence type="ECO:0000256" key="1">
    <source>
        <dbReference type="ARBA" id="ARBA00022741"/>
    </source>
</evidence>
<dbReference type="GO" id="GO:0007018">
    <property type="term" value="P:microtubule-based movement"/>
    <property type="evidence" value="ECO:0007669"/>
    <property type="project" value="InterPro"/>
</dbReference>
<dbReference type="GO" id="GO:0005524">
    <property type="term" value="F:ATP binding"/>
    <property type="evidence" value="ECO:0007669"/>
    <property type="project" value="UniProtKB-UniRule"/>
</dbReference>
<feature type="region of interest" description="Disordered" evidence="7">
    <location>
        <begin position="169"/>
        <end position="229"/>
    </location>
</feature>
<dbReference type="SMART" id="SM00129">
    <property type="entry name" value="KISc"/>
    <property type="match status" value="1"/>
</dbReference>
<feature type="compositionally biased region" description="Low complexity" evidence="7">
    <location>
        <begin position="191"/>
        <end position="202"/>
    </location>
</feature>
<feature type="region of interest" description="Disordered" evidence="7">
    <location>
        <begin position="1402"/>
        <end position="1427"/>
    </location>
</feature>
<dbReference type="PROSITE" id="PS00411">
    <property type="entry name" value="KINESIN_MOTOR_1"/>
    <property type="match status" value="1"/>
</dbReference>
<reference evidence="9 10" key="1">
    <citation type="submission" date="2014-06" db="EMBL/GenBank/DDBJ databases">
        <authorList>
            <person name="Swart Estienne"/>
        </authorList>
    </citation>
    <scope>NUCLEOTIDE SEQUENCE [LARGE SCALE GENOMIC DNA]</scope>
    <source>
        <strain evidence="9 10">130c</strain>
    </source>
</reference>
<dbReference type="PROSITE" id="PS50067">
    <property type="entry name" value="KINESIN_MOTOR_2"/>
    <property type="match status" value="1"/>
</dbReference>
<dbReference type="InterPro" id="IPR036961">
    <property type="entry name" value="Kinesin_motor_dom_sf"/>
</dbReference>
<dbReference type="PANTHER" id="PTHR47968:SF75">
    <property type="entry name" value="CENTROMERE-ASSOCIATED PROTEIN E"/>
    <property type="match status" value="1"/>
</dbReference>
<dbReference type="OrthoDB" id="313052at2759"/>
<dbReference type="InParanoid" id="A0A078AKE7"/>
<feature type="region of interest" description="Disordered" evidence="7">
    <location>
        <begin position="1"/>
        <end position="52"/>
    </location>
</feature>
<feature type="compositionally biased region" description="Basic and acidic residues" evidence="7">
    <location>
        <begin position="592"/>
        <end position="601"/>
    </location>
</feature>